<dbReference type="GeneID" id="9597803"/>
<dbReference type="InterPro" id="IPR036736">
    <property type="entry name" value="ACP-like_sf"/>
</dbReference>
<dbReference type="SMART" id="SM00823">
    <property type="entry name" value="PKS_PP"/>
    <property type="match status" value="1"/>
</dbReference>
<evidence type="ECO:0000313" key="8">
    <source>
        <dbReference type="Proteomes" id="UP000007431"/>
    </source>
</evidence>
<dbReference type="SUPFAM" id="SSF52777">
    <property type="entry name" value="CoA-dependent acyltransferases"/>
    <property type="match status" value="2"/>
</dbReference>
<keyword evidence="4" id="KW-0511">Multifunctional enzyme</keyword>
<dbReference type="InterPro" id="IPR006162">
    <property type="entry name" value="Ppantetheine_attach_site"/>
</dbReference>
<dbReference type="InterPro" id="IPR045851">
    <property type="entry name" value="AMP-bd_C_sf"/>
</dbReference>
<dbReference type="SUPFAM" id="SSF56801">
    <property type="entry name" value="Acetyl-CoA synthetase-like"/>
    <property type="match status" value="2"/>
</dbReference>
<accession>D8PRG4</accession>
<dbReference type="AlphaFoldDB" id="D8PRG4"/>
<evidence type="ECO:0000313" key="7">
    <source>
        <dbReference type="EMBL" id="EFJ01785.1"/>
    </source>
</evidence>
<evidence type="ECO:0000256" key="3">
    <source>
        <dbReference type="ARBA" id="ARBA00022598"/>
    </source>
</evidence>
<dbReference type="Proteomes" id="UP000007431">
    <property type="component" value="Unassembled WGS sequence"/>
</dbReference>
<dbReference type="GO" id="GO:0044550">
    <property type="term" value="P:secondary metabolite biosynthetic process"/>
    <property type="evidence" value="ECO:0007669"/>
    <property type="project" value="TreeGrafter"/>
</dbReference>
<dbReference type="Gene3D" id="3.30.559.30">
    <property type="entry name" value="Nonribosomal peptide synthetase, condensation domain"/>
    <property type="match status" value="1"/>
</dbReference>
<dbReference type="InParanoid" id="D8PRG4"/>
<dbReference type="GO" id="GO:0031177">
    <property type="term" value="F:phosphopantetheine binding"/>
    <property type="evidence" value="ECO:0007669"/>
    <property type="project" value="InterPro"/>
</dbReference>
<dbReference type="HOGENOM" id="CLU_000022_2_4_1"/>
<evidence type="ECO:0000256" key="5">
    <source>
        <dbReference type="ARBA" id="ARBA00029454"/>
    </source>
</evidence>
<dbReference type="CDD" id="cd19531">
    <property type="entry name" value="LCL_NRPS-like"/>
    <property type="match status" value="1"/>
</dbReference>
<dbReference type="GO" id="GO:0043041">
    <property type="term" value="P:amino acid activation for nonribosomal peptide biosynthetic process"/>
    <property type="evidence" value="ECO:0007669"/>
    <property type="project" value="TreeGrafter"/>
</dbReference>
<dbReference type="PANTHER" id="PTHR45527:SF1">
    <property type="entry name" value="FATTY ACID SYNTHASE"/>
    <property type="match status" value="1"/>
</dbReference>
<dbReference type="Gene3D" id="3.40.50.1820">
    <property type="entry name" value="alpha/beta hydrolase"/>
    <property type="match status" value="1"/>
</dbReference>
<reference evidence="7 8" key="1">
    <citation type="journal article" date="2010" name="Nat. Biotechnol.">
        <title>Genome sequence of the model mushroom Schizophyllum commune.</title>
        <authorList>
            <person name="Ohm R.A."/>
            <person name="de Jong J.F."/>
            <person name="Lugones L.G."/>
            <person name="Aerts A."/>
            <person name="Kothe E."/>
            <person name="Stajich J.E."/>
            <person name="de Vries R.P."/>
            <person name="Record E."/>
            <person name="Levasseur A."/>
            <person name="Baker S.E."/>
            <person name="Bartholomew K.A."/>
            <person name="Coutinho P.M."/>
            <person name="Erdmann S."/>
            <person name="Fowler T.J."/>
            <person name="Gathman A.C."/>
            <person name="Lombard V."/>
            <person name="Henrissat B."/>
            <person name="Knabe N."/>
            <person name="Kuees U."/>
            <person name="Lilly W.W."/>
            <person name="Lindquist E."/>
            <person name="Lucas S."/>
            <person name="Magnuson J.K."/>
            <person name="Piumi F."/>
            <person name="Raudaskoski M."/>
            <person name="Salamov A."/>
            <person name="Schmutz J."/>
            <person name="Schwarze F.W.M.R."/>
            <person name="vanKuyk P.A."/>
            <person name="Horton J.S."/>
            <person name="Grigoriev I.V."/>
            <person name="Woesten H.A.B."/>
        </authorList>
    </citation>
    <scope>NUCLEOTIDE SEQUENCE [LARGE SCALE GENOMIC DNA]</scope>
    <source>
        <strain evidence="8">H4-8 / FGSC 9210</strain>
    </source>
</reference>
<dbReference type="Gene3D" id="2.30.38.10">
    <property type="entry name" value="Luciferase, Domain 3"/>
    <property type="match status" value="1"/>
</dbReference>
<dbReference type="InterPro" id="IPR023213">
    <property type="entry name" value="CAT-like_dom_sf"/>
</dbReference>
<dbReference type="Gene3D" id="3.40.50.980">
    <property type="match status" value="2"/>
</dbReference>
<dbReference type="Gene3D" id="3.30.559.10">
    <property type="entry name" value="Chloramphenicol acetyltransferase-like domain"/>
    <property type="match status" value="1"/>
</dbReference>
<dbReference type="InterPro" id="IPR020806">
    <property type="entry name" value="PKS_PP-bd"/>
</dbReference>
<sequence>MYVLDSHQRLVPPGMIGTMYIASEVLARGYTEERLNEAFYPASKISKAWGLTPSPEDRRRFFRSSDQARWLCATGQLEYMGRNDTEVNIRGQRVDLAGVDHALRKSIEILDAVTVIQHDPQGAALLVSFVVPKFDAKVNKAGDLAGAEQSPTDVWADVGDSIEFERKLKDAVSAILPSFMIPSFIVPLSQFPQTITGKIDRKALTSWTHLVDYARDADGSTTVGGDESTSAVEEIMIEIFKEVLQRKQVRADNSFFHLGGHSLLATQVISRIRKALGVDDRLTVRALFDAPTAGALAQLVESLQDQDCKESNVTPAIAISYQPIERLRAQDSYTLSYAQERLYFLDLLHPGQTGYIIPHVLRIGGTLDIQALRAAFHRLRQRHEMLRVTYEDNHGVIVQRIHACDEQELLVVDLTLDAKPDDTLRKMLQADNDASLDLHKDLPLRFKLYRLGPDTHVLWMALHHLSTDAWSDRVIQRELGQLYAAYHTGLPANLPDLPITYMDYAAWQRQPDQSVRQEEQLKYWVDTLQGSVPAEFPTDFVRPSALSARAGLERIDILGEDATALERFAASMNSTPFIVLLSALRTLHYRLTGVEDATLGNPIANRNRMELEGVVGFFVNTQSMRIPLEGKMSFRQLCENVRTTAAAAYEAQDIAFERVVHELQPARDLSRNPIVQVMIAVHPEEDSHLGDDEGSALEVQQVNVEPVTRFDLEFHFVKMRNGEGYDGRLLYSRDLYTPASAARLSEQFKAILRQAIEAEEKSVGADMALEEFVFPDVVNSLVQFGLLDDTSCPYPSDKGLGELFRMSALAHADCVAVKDATRVVSYKELNALSDRVARHLLSLRLAPETFVGLLCARSVHYIAAIIGILKAGLAYLPLDPQLPRNRLVTLLNDIPRHSVVYHDASLAELDTTGMGHDFVDVHAASVVNINGRNLAYAMYTSGSTGKPKAVLIEQRSIARLAYSQSVVEPRRGQVWAHISNTAFDSSTWEIWAPLLNGGTVVCFDKMIVLDFDLLKEAFKVHGVDVAFLTTALAAKCLHETPSIIKNLEILATGGETCDPHDLTAMSEMIRGCVAHVYGPTESTT</sequence>
<keyword evidence="3" id="KW-0436">Ligase</keyword>
<dbReference type="Pfam" id="PF00550">
    <property type="entry name" value="PP-binding"/>
    <property type="match status" value="1"/>
</dbReference>
<organism evidence="8">
    <name type="scientific">Schizophyllum commune (strain H4-8 / FGSC 9210)</name>
    <name type="common">Split gill fungus</name>
    <dbReference type="NCBI Taxonomy" id="578458"/>
    <lineage>
        <taxon>Eukaryota</taxon>
        <taxon>Fungi</taxon>
        <taxon>Dikarya</taxon>
        <taxon>Basidiomycota</taxon>
        <taxon>Agaricomycotina</taxon>
        <taxon>Agaricomycetes</taxon>
        <taxon>Agaricomycetidae</taxon>
        <taxon>Agaricales</taxon>
        <taxon>Schizophyllaceae</taxon>
        <taxon>Schizophyllum</taxon>
    </lineage>
</organism>
<dbReference type="InterPro" id="IPR009081">
    <property type="entry name" value="PP-bd_ACP"/>
</dbReference>
<dbReference type="FunFam" id="1.10.1200.10:FF:000016">
    <property type="entry name" value="Non-ribosomal peptide synthase"/>
    <property type="match status" value="1"/>
</dbReference>
<dbReference type="eggNOG" id="KOG1178">
    <property type="taxonomic scope" value="Eukaryota"/>
</dbReference>
<dbReference type="GO" id="GO:0005737">
    <property type="term" value="C:cytoplasm"/>
    <property type="evidence" value="ECO:0007669"/>
    <property type="project" value="TreeGrafter"/>
</dbReference>
<protein>
    <recommendedName>
        <fullName evidence="6">Carrier domain-containing protein</fullName>
    </recommendedName>
</protein>
<dbReference type="PROSITE" id="PS00012">
    <property type="entry name" value="PHOSPHOPANTETHEINE"/>
    <property type="match status" value="1"/>
</dbReference>
<dbReference type="EMBL" id="GL377302">
    <property type="protein sequence ID" value="EFJ01785.1"/>
    <property type="molecule type" value="Genomic_DNA"/>
</dbReference>
<dbReference type="InterPro" id="IPR000873">
    <property type="entry name" value="AMP-dep_synth/lig_dom"/>
</dbReference>
<dbReference type="Gene3D" id="3.30.300.30">
    <property type="match status" value="1"/>
</dbReference>
<dbReference type="InterPro" id="IPR001242">
    <property type="entry name" value="Condensation_dom"/>
</dbReference>
<evidence type="ECO:0000259" key="6">
    <source>
        <dbReference type="PROSITE" id="PS50075"/>
    </source>
</evidence>
<dbReference type="OrthoDB" id="408177at2759"/>
<dbReference type="RefSeq" id="XP_003036687.1">
    <property type="nucleotide sequence ID" value="XM_003036641.1"/>
</dbReference>
<proteinExistence type="inferred from homology"/>
<dbReference type="PROSITE" id="PS50075">
    <property type="entry name" value="CARRIER"/>
    <property type="match status" value="1"/>
</dbReference>
<dbReference type="Pfam" id="PF00501">
    <property type="entry name" value="AMP-binding"/>
    <property type="match status" value="1"/>
</dbReference>
<dbReference type="SUPFAM" id="SSF47336">
    <property type="entry name" value="ACP-like"/>
    <property type="match status" value="1"/>
</dbReference>
<dbReference type="STRING" id="578458.D8PRG4"/>
<evidence type="ECO:0000256" key="4">
    <source>
        <dbReference type="ARBA" id="ARBA00023268"/>
    </source>
</evidence>
<name>D8PRG4_SCHCM</name>
<comment type="similarity">
    <text evidence="5">Belongs to the NRP synthetase family.</text>
</comment>
<feature type="domain" description="Carrier" evidence="6">
    <location>
        <begin position="227"/>
        <end position="304"/>
    </location>
</feature>
<dbReference type="GO" id="GO:0072330">
    <property type="term" value="P:monocarboxylic acid biosynthetic process"/>
    <property type="evidence" value="ECO:0007669"/>
    <property type="project" value="UniProtKB-ARBA"/>
</dbReference>
<dbReference type="KEGG" id="scm:SCHCO_01166049"/>
<dbReference type="InterPro" id="IPR029058">
    <property type="entry name" value="AB_hydrolase_fold"/>
</dbReference>
<gene>
    <name evidence="7" type="ORF">SCHCODRAFT_47390</name>
</gene>
<dbReference type="OMA" id="WALHPAI"/>
<keyword evidence="1" id="KW-0596">Phosphopantetheine</keyword>
<dbReference type="PANTHER" id="PTHR45527">
    <property type="entry name" value="NONRIBOSOMAL PEPTIDE SYNTHETASE"/>
    <property type="match status" value="1"/>
</dbReference>
<keyword evidence="8" id="KW-1185">Reference proteome</keyword>
<keyword evidence="2" id="KW-0597">Phosphoprotein</keyword>
<dbReference type="Pfam" id="PF00668">
    <property type="entry name" value="Condensation"/>
    <property type="match status" value="1"/>
</dbReference>
<dbReference type="GO" id="GO:0016874">
    <property type="term" value="F:ligase activity"/>
    <property type="evidence" value="ECO:0007669"/>
    <property type="project" value="UniProtKB-KW"/>
</dbReference>
<evidence type="ECO:0000256" key="2">
    <source>
        <dbReference type="ARBA" id="ARBA00022553"/>
    </source>
</evidence>
<evidence type="ECO:0000256" key="1">
    <source>
        <dbReference type="ARBA" id="ARBA00022450"/>
    </source>
</evidence>
<dbReference type="VEuPathDB" id="FungiDB:SCHCODRAFT_01166049"/>